<keyword evidence="8 9" id="KW-0804">Transcription</keyword>
<evidence type="ECO:0000256" key="10">
    <source>
        <dbReference type="PROSITE-ProRule" id="PRU00169"/>
    </source>
</evidence>
<evidence type="ECO:0000256" key="8">
    <source>
        <dbReference type="ARBA" id="ARBA00023163"/>
    </source>
</evidence>
<evidence type="ECO:0000256" key="5">
    <source>
        <dbReference type="ARBA" id="ARBA00023015"/>
    </source>
</evidence>
<comment type="subcellular location">
    <subcellularLocation>
        <location evidence="1 9">Cytoplasm</location>
    </subcellularLocation>
</comment>
<dbReference type="CDD" id="cd19925">
    <property type="entry name" value="REC_citrate_TCS"/>
    <property type="match status" value="1"/>
</dbReference>
<keyword evidence="2 9" id="KW-0963">Cytoplasm</keyword>
<protein>
    <recommendedName>
        <fullName evidence="9">Transcriptional regulatory protein</fullName>
    </recommendedName>
</protein>
<accession>A0ABV4CBV2</accession>
<keyword evidence="13" id="KW-1185">Reference proteome</keyword>
<evidence type="ECO:0000256" key="3">
    <source>
        <dbReference type="ARBA" id="ARBA00022553"/>
    </source>
</evidence>
<evidence type="ECO:0000256" key="2">
    <source>
        <dbReference type="ARBA" id="ARBA00022490"/>
    </source>
</evidence>
<comment type="caution">
    <text evidence="12">The sequence shown here is derived from an EMBL/GenBank/DDBJ whole genome shotgun (WGS) entry which is preliminary data.</text>
</comment>
<dbReference type="Proteomes" id="UP001564626">
    <property type="component" value="Unassembled WGS sequence"/>
</dbReference>
<keyword evidence="5 9" id="KW-0805">Transcription regulation</keyword>
<dbReference type="EMBL" id="JBGEHV010000004">
    <property type="protein sequence ID" value="MEY8038436.1"/>
    <property type="molecule type" value="Genomic_DNA"/>
</dbReference>
<evidence type="ECO:0000313" key="12">
    <source>
        <dbReference type="EMBL" id="MEY8038436.1"/>
    </source>
</evidence>
<evidence type="ECO:0000256" key="9">
    <source>
        <dbReference type="PIRNR" id="PIRNR006171"/>
    </source>
</evidence>
<keyword evidence="7 9" id="KW-0010">Activator</keyword>
<evidence type="ECO:0000256" key="6">
    <source>
        <dbReference type="ARBA" id="ARBA00023125"/>
    </source>
</evidence>
<dbReference type="SMART" id="SM00448">
    <property type="entry name" value="REC"/>
    <property type="match status" value="1"/>
</dbReference>
<gene>
    <name evidence="12" type="ORF">AB8O55_03435</name>
</gene>
<dbReference type="SUPFAM" id="SSF52172">
    <property type="entry name" value="CheY-like"/>
    <property type="match status" value="1"/>
</dbReference>
<evidence type="ECO:0000313" key="13">
    <source>
        <dbReference type="Proteomes" id="UP001564626"/>
    </source>
</evidence>
<keyword evidence="4 9" id="KW-0902">Two-component regulatory system</keyword>
<dbReference type="PROSITE" id="PS50110">
    <property type="entry name" value="RESPONSE_REGULATORY"/>
    <property type="match status" value="1"/>
</dbReference>
<dbReference type="PANTHER" id="PTHR45526:SF1">
    <property type="entry name" value="TRANSCRIPTIONAL REGULATORY PROTEIN DCUR-RELATED"/>
    <property type="match status" value="1"/>
</dbReference>
<dbReference type="InterPro" id="IPR011006">
    <property type="entry name" value="CheY-like_superfamily"/>
</dbReference>
<keyword evidence="3 10" id="KW-0597">Phosphoprotein</keyword>
<reference evidence="12 13" key="1">
    <citation type="submission" date="2024-08" db="EMBL/GenBank/DDBJ databases">
        <title>Genome mining of Saccharopolyspora cebuensis PGLac3 from Nigerian medicinal plant.</title>
        <authorList>
            <person name="Ezeobiora C.E."/>
            <person name="Igbokwe N.H."/>
            <person name="Amin D.H."/>
            <person name="Mendie U.E."/>
        </authorList>
    </citation>
    <scope>NUCLEOTIDE SEQUENCE [LARGE SCALE GENOMIC DNA]</scope>
    <source>
        <strain evidence="12 13">PGLac3</strain>
    </source>
</reference>
<dbReference type="InterPro" id="IPR051271">
    <property type="entry name" value="2C-system_Tx_regulators"/>
</dbReference>
<evidence type="ECO:0000256" key="4">
    <source>
        <dbReference type="ARBA" id="ARBA00023012"/>
    </source>
</evidence>
<dbReference type="Pfam" id="PF00072">
    <property type="entry name" value="Response_reg"/>
    <property type="match status" value="1"/>
</dbReference>
<proteinExistence type="predicted"/>
<dbReference type="InterPro" id="IPR024187">
    <property type="entry name" value="Sig_transdc_resp-reg_cit/mal"/>
</dbReference>
<dbReference type="PANTHER" id="PTHR45526">
    <property type="entry name" value="TRANSCRIPTIONAL REGULATORY PROTEIN DPIA"/>
    <property type="match status" value="1"/>
</dbReference>
<evidence type="ECO:0000259" key="11">
    <source>
        <dbReference type="PROSITE" id="PS50110"/>
    </source>
</evidence>
<organism evidence="12 13">
    <name type="scientific">Saccharopolyspora cebuensis</name>
    <dbReference type="NCBI Taxonomy" id="418759"/>
    <lineage>
        <taxon>Bacteria</taxon>
        <taxon>Bacillati</taxon>
        <taxon>Actinomycetota</taxon>
        <taxon>Actinomycetes</taxon>
        <taxon>Pseudonocardiales</taxon>
        <taxon>Pseudonocardiaceae</taxon>
        <taxon>Saccharopolyspora</taxon>
    </lineage>
</organism>
<dbReference type="RefSeq" id="WP_369774558.1">
    <property type="nucleotide sequence ID" value="NZ_JBGEHV010000004.1"/>
</dbReference>
<feature type="domain" description="Response regulatory" evidence="11">
    <location>
        <begin position="3"/>
        <end position="123"/>
    </location>
</feature>
<dbReference type="InterPro" id="IPR001789">
    <property type="entry name" value="Sig_transdc_resp-reg_receiver"/>
</dbReference>
<dbReference type="Gene3D" id="3.40.50.2300">
    <property type="match status" value="1"/>
</dbReference>
<sequence length="232" mass="25296">MIKVLVVDDDFMVAKIHSGYVARVPGFEVVGIAHTGGDALRMVDELRPELVLLDIYLPDLDGLAVLRELRGSTARPSADPDVLVISAARDLDTVRGAVRGGALHYLIKPFSYEALRDQLEHFRALHQRLSALPGDSPAAQQDVDQLFGSRSRAASAPPKGLATETAEVVERILRQAGEAGGDLSAAECADASELSRVSARKYLEHFADTGRAEVRLRYGGTGRPERRYRWLP</sequence>
<evidence type="ECO:0000256" key="7">
    <source>
        <dbReference type="ARBA" id="ARBA00023159"/>
    </source>
</evidence>
<keyword evidence="6 9" id="KW-0238">DNA-binding</keyword>
<feature type="modified residue" description="4-aspartylphosphate" evidence="10">
    <location>
        <position position="54"/>
    </location>
</feature>
<name>A0ABV4CBV2_9PSEU</name>
<dbReference type="PIRSF" id="PIRSF006171">
    <property type="entry name" value="RR_citrat_malat"/>
    <property type="match status" value="1"/>
</dbReference>
<evidence type="ECO:0000256" key="1">
    <source>
        <dbReference type="ARBA" id="ARBA00004496"/>
    </source>
</evidence>